<keyword evidence="2" id="KW-1185">Reference proteome</keyword>
<comment type="caution">
    <text evidence="1">The sequence shown here is derived from an EMBL/GenBank/DDBJ whole genome shotgun (WGS) entry which is preliminary data.</text>
</comment>
<sequence length="215" mass="24110">MSQPSQATQHSLSPPFLPSRIGEGNGDDDDDEVPPLIPDAHDDQFLSIASSQPVTSYDFLRSSHLHPDPATSSVRLRHQNRLPSGDVPRTSPSPPPTIERGISLSTTVPALKPYYLDRSRASAFTLGQPLLYRQSPVDYERAALYGYVLLISIICMCLALIYALIVSKLVGPTNFWWLNIIVEDQYYCLLIPVTGVVIIQWVFLNWLGMKFFRHN</sequence>
<proteinExistence type="predicted"/>
<evidence type="ECO:0000313" key="2">
    <source>
        <dbReference type="Proteomes" id="UP001145114"/>
    </source>
</evidence>
<accession>A0ACC1HUI7</accession>
<dbReference type="EMBL" id="JAMZIH010000017">
    <property type="protein sequence ID" value="KAJ1680234.1"/>
    <property type="molecule type" value="Genomic_DNA"/>
</dbReference>
<evidence type="ECO:0000313" key="1">
    <source>
        <dbReference type="EMBL" id="KAJ1680234.1"/>
    </source>
</evidence>
<reference evidence="1" key="1">
    <citation type="submission" date="2022-06" db="EMBL/GenBank/DDBJ databases">
        <title>Phylogenomic reconstructions and comparative analyses of Kickxellomycotina fungi.</title>
        <authorList>
            <person name="Reynolds N.K."/>
            <person name="Stajich J.E."/>
            <person name="Barry K."/>
            <person name="Grigoriev I.V."/>
            <person name="Crous P."/>
            <person name="Smith M.E."/>
        </authorList>
    </citation>
    <scope>NUCLEOTIDE SEQUENCE</scope>
    <source>
        <strain evidence="1">RSA 2271</strain>
    </source>
</reference>
<name>A0ACC1HUI7_9FUNG</name>
<gene>
    <name evidence="1" type="ORF">EV182_000410</name>
</gene>
<protein>
    <submittedName>
        <fullName evidence="1">Uncharacterized protein</fullName>
    </submittedName>
</protein>
<dbReference type="Proteomes" id="UP001145114">
    <property type="component" value="Unassembled WGS sequence"/>
</dbReference>
<organism evidence="1 2">
    <name type="scientific">Spiromyces aspiralis</name>
    <dbReference type="NCBI Taxonomy" id="68401"/>
    <lineage>
        <taxon>Eukaryota</taxon>
        <taxon>Fungi</taxon>
        <taxon>Fungi incertae sedis</taxon>
        <taxon>Zoopagomycota</taxon>
        <taxon>Kickxellomycotina</taxon>
        <taxon>Kickxellomycetes</taxon>
        <taxon>Kickxellales</taxon>
        <taxon>Kickxellaceae</taxon>
        <taxon>Spiromyces</taxon>
    </lineage>
</organism>